<evidence type="ECO:0000313" key="3">
    <source>
        <dbReference type="EMBL" id="KAK4464776.1"/>
    </source>
</evidence>
<protein>
    <submittedName>
        <fullName evidence="3">Methyltransferase domain-containing protein</fullName>
    </submittedName>
</protein>
<comment type="similarity">
    <text evidence="1">Belongs to the methyltransferase superfamily. LaeA methyltransferase family.</text>
</comment>
<evidence type="ECO:0000256" key="2">
    <source>
        <dbReference type="SAM" id="MobiDB-lite"/>
    </source>
</evidence>
<dbReference type="Gene3D" id="3.40.50.150">
    <property type="entry name" value="Vaccinia Virus protein VP39"/>
    <property type="match status" value="1"/>
</dbReference>
<dbReference type="PANTHER" id="PTHR43591">
    <property type="entry name" value="METHYLTRANSFERASE"/>
    <property type="match status" value="1"/>
</dbReference>
<evidence type="ECO:0000256" key="1">
    <source>
        <dbReference type="ARBA" id="ARBA00038158"/>
    </source>
</evidence>
<reference evidence="3" key="1">
    <citation type="journal article" date="2023" name="Mol. Phylogenet. Evol.">
        <title>Genome-scale phylogeny and comparative genomics of the fungal order Sordariales.</title>
        <authorList>
            <person name="Hensen N."/>
            <person name="Bonometti L."/>
            <person name="Westerberg I."/>
            <person name="Brannstrom I.O."/>
            <person name="Guillou S."/>
            <person name="Cros-Aarteil S."/>
            <person name="Calhoun S."/>
            <person name="Haridas S."/>
            <person name="Kuo A."/>
            <person name="Mondo S."/>
            <person name="Pangilinan J."/>
            <person name="Riley R."/>
            <person name="LaButti K."/>
            <person name="Andreopoulos B."/>
            <person name="Lipzen A."/>
            <person name="Chen C."/>
            <person name="Yan M."/>
            <person name="Daum C."/>
            <person name="Ng V."/>
            <person name="Clum A."/>
            <person name="Steindorff A."/>
            <person name="Ohm R.A."/>
            <person name="Martin F."/>
            <person name="Silar P."/>
            <person name="Natvig D.O."/>
            <person name="Lalanne C."/>
            <person name="Gautier V."/>
            <person name="Ament-Velasquez S.L."/>
            <person name="Kruys A."/>
            <person name="Hutchinson M.I."/>
            <person name="Powell A.J."/>
            <person name="Barry K."/>
            <person name="Miller A.N."/>
            <person name="Grigoriev I.V."/>
            <person name="Debuchy R."/>
            <person name="Gladieux P."/>
            <person name="Hiltunen Thoren M."/>
            <person name="Johannesson H."/>
        </authorList>
    </citation>
    <scope>NUCLEOTIDE SEQUENCE</scope>
    <source>
        <strain evidence="3">PSN324</strain>
    </source>
</reference>
<evidence type="ECO:0000313" key="4">
    <source>
        <dbReference type="Proteomes" id="UP001321749"/>
    </source>
</evidence>
<sequence length="334" mass="37864">MSGTSQPQPPADAIVPDDNLPEDVNDGDSAFKDGLSSSASLASSILKYRQENGRTYHAYKDLAYILPNDESEQERLDLQHHMFILTFNNKLHLAPLKKDQVKRVLDVGTGTGIWALDFADEHPNSQVIGVDLSPIQPAFVPPNLEFFIDDIEEPWTYSEKFDFIYARMMTGSFANWPKFFEQAYENLNPGGWIEVADAVLPLRSDDGTLTEEHAMHKWSQHCLKGAEIAGRPLDSGDFYKQQLLDQGFVNVVEINMKWPQCGWAKDEKHKELGIWAEENFGGGIYGLSVAMFTRVLGWTVEEVELFLVEVRKDIKNKGIHAYWPIRVVYGQKPQ</sequence>
<dbReference type="Pfam" id="PF13489">
    <property type="entry name" value="Methyltransf_23"/>
    <property type="match status" value="1"/>
</dbReference>
<keyword evidence="3" id="KW-0808">Transferase</keyword>
<comment type="caution">
    <text evidence="3">The sequence shown here is derived from an EMBL/GenBank/DDBJ whole genome shotgun (WGS) entry which is preliminary data.</text>
</comment>
<organism evidence="3 4">
    <name type="scientific">Cladorrhinum samala</name>
    <dbReference type="NCBI Taxonomy" id="585594"/>
    <lineage>
        <taxon>Eukaryota</taxon>
        <taxon>Fungi</taxon>
        <taxon>Dikarya</taxon>
        <taxon>Ascomycota</taxon>
        <taxon>Pezizomycotina</taxon>
        <taxon>Sordariomycetes</taxon>
        <taxon>Sordariomycetidae</taxon>
        <taxon>Sordariales</taxon>
        <taxon>Podosporaceae</taxon>
        <taxon>Cladorrhinum</taxon>
    </lineage>
</organism>
<proteinExistence type="inferred from homology"/>
<reference evidence="3" key="2">
    <citation type="submission" date="2023-06" db="EMBL/GenBank/DDBJ databases">
        <authorList>
            <consortium name="Lawrence Berkeley National Laboratory"/>
            <person name="Mondo S.J."/>
            <person name="Hensen N."/>
            <person name="Bonometti L."/>
            <person name="Westerberg I."/>
            <person name="Brannstrom I.O."/>
            <person name="Guillou S."/>
            <person name="Cros-Aarteil S."/>
            <person name="Calhoun S."/>
            <person name="Haridas S."/>
            <person name="Kuo A."/>
            <person name="Pangilinan J."/>
            <person name="Riley R."/>
            <person name="Labutti K."/>
            <person name="Andreopoulos B."/>
            <person name="Lipzen A."/>
            <person name="Chen C."/>
            <person name="Yanf M."/>
            <person name="Daum C."/>
            <person name="Ng V."/>
            <person name="Clum A."/>
            <person name="Steindorff A."/>
            <person name="Ohm R."/>
            <person name="Martin F."/>
            <person name="Silar P."/>
            <person name="Natvig D."/>
            <person name="Lalanne C."/>
            <person name="Gautier V."/>
            <person name="Ament-Velasquez S.L."/>
            <person name="Kruys A."/>
            <person name="Hutchinson M.I."/>
            <person name="Powell A.J."/>
            <person name="Barry K."/>
            <person name="Miller A.N."/>
            <person name="Grigoriev I.V."/>
            <person name="Debuchy R."/>
            <person name="Gladieux P."/>
            <person name="Thoren M.H."/>
            <person name="Johannesson H."/>
        </authorList>
    </citation>
    <scope>NUCLEOTIDE SEQUENCE</scope>
    <source>
        <strain evidence="3">PSN324</strain>
    </source>
</reference>
<name>A0AAV9HYF8_9PEZI</name>
<keyword evidence="4" id="KW-1185">Reference proteome</keyword>
<dbReference type="CDD" id="cd02440">
    <property type="entry name" value="AdoMet_MTases"/>
    <property type="match status" value="1"/>
</dbReference>
<dbReference type="AlphaFoldDB" id="A0AAV9HYF8"/>
<gene>
    <name evidence="3" type="ORF">QBC42DRAFT_262811</name>
</gene>
<dbReference type="SUPFAM" id="SSF53335">
    <property type="entry name" value="S-adenosyl-L-methionine-dependent methyltransferases"/>
    <property type="match status" value="1"/>
</dbReference>
<dbReference type="EMBL" id="MU864945">
    <property type="protein sequence ID" value="KAK4464776.1"/>
    <property type="molecule type" value="Genomic_DNA"/>
</dbReference>
<dbReference type="GO" id="GO:0008168">
    <property type="term" value="F:methyltransferase activity"/>
    <property type="evidence" value="ECO:0007669"/>
    <property type="project" value="UniProtKB-KW"/>
</dbReference>
<keyword evidence="3" id="KW-0489">Methyltransferase</keyword>
<feature type="region of interest" description="Disordered" evidence="2">
    <location>
        <begin position="1"/>
        <end position="32"/>
    </location>
</feature>
<dbReference type="Proteomes" id="UP001321749">
    <property type="component" value="Unassembled WGS sequence"/>
</dbReference>
<dbReference type="PANTHER" id="PTHR43591:SF31">
    <property type="entry name" value="LAEA-LIKE, PUTATIVE (AFU_ORTHOLOGUE AFUA_8G01930)-RELATED"/>
    <property type="match status" value="1"/>
</dbReference>
<dbReference type="GO" id="GO:0032259">
    <property type="term" value="P:methylation"/>
    <property type="evidence" value="ECO:0007669"/>
    <property type="project" value="UniProtKB-KW"/>
</dbReference>
<dbReference type="InterPro" id="IPR029063">
    <property type="entry name" value="SAM-dependent_MTases_sf"/>
</dbReference>
<accession>A0AAV9HYF8</accession>